<dbReference type="Pfam" id="PF05133">
    <property type="entry name" value="SPP1_portal"/>
    <property type="match status" value="1"/>
</dbReference>
<dbReference type="InterPro" id="IPR021145">
    <property type="entry name" value="Portal_protein_SPP1_Gp6-like"/>
</dbReference>
<evidence type="ECO:0000256" key="1">
    <source>
        <dbReference type="SAM" id="MobiDB-lite"/>
    </source>
</evidence>
<accession>A0ABU2EGW5</accession>
<keyword evidence="3" id="KW-1185">Reference proteome</keyword>
<evidence type="ECO:0000313" key="3">
    <source>
        <dbReference type="Proteomes" id="UP001246576"/>
    </source>
</evidence>
<evidence type="ECO:0000313" key="2">
    <source>
        <dbReference type="EMBL" id="MDR9847027.1"/>
    </source>
</evidence>
<organism evidence="2 3">
    <name type="scientific">Herbaspirillum huttiense subsp. lycopersici</name>
    <dbReference type="NCBI Taxonomy" id="3074428"/>
    <lineage>
        <taxon>Bacteria</taxon>
        <taxon>Pseudomonadati</taxon>
        <taxon>Pseudomonadota</taxon>
        <taxon>Betaproteobacteria</taxon>
        <taxon>Burkholderiales</taxon>
        <taxon>Oxalobacteraceae</taxon>
        <taxon>Herbaspirillum</taxon>
    </lineage>
</organism>
<proteinExistence type="predicted"/>
<comment type="caution">
    <text evidence="2">The sequence shown here is derived from an EMBL/GenBank/DDBJ whole genome shotgun (WGS) entry which is preliminary data.</text>
</comment>
<dbReference type="EMBL" id="JAVLSJ010000001">
    <property type="protein sequence ID" value="MDR9847027.1"/>
    <property type="molecule type" value="Genomic_DNA"/>
</dbReference>
<name>A0ABU2EGW5_9BURK</name>
<feature type="region of interest" description="Disordered" evidence="1">
    <location>
        <begin position="513"/>
        <end position="540"/>
    </location>
</feature>
<sequence>MKNILTPGGIATVDPKDVSAVAPAAMTDDQKKLKALIERRHPAYSDASKHWQFLDATYEGGRAWFNEDNIFRYVKEGDGEYRDRLRRCYRFNHSREVVDLLNKYLFKQNITRSDDAPESVKQFWNKATKDGLTVKDFSRQVGKKTSIYGRVGVVVDNTNTGGAIVSKADEKQANIRTYAYIVTPIQILDYAYDDDGDLNWILISEVARDDADPMSSSGAQLERWRLWTKNEWHLFERQKRGRRDVIVEIGQGAHNLGEVPVIFADHIISDEKYVAPSLIDDIAYLDRAVANYLSNLDEIIQDQTFSQLVMPAQNVMPGDDNYAKLVEMGTKRTFLYDGEGGRGPEYISPDPRQAQLILSVINKIINEIYHTVGLAGERTKQDNALGIDNSSGVAKAYDFERVNALLQAKADSLEAFESKLARLVALWNGDEGRMGEKSLISYPDNFDTRGLYDEFDIAARLSLVDAPQVVRQEQMKMLIDKLFPQLAKDIKDQMLEQLKEWPKDPIEMAAEMAAATAGTDKQALQKESDRGVAKQTISQN</sequence>
<feature type="compositionally biased region" description="Basic and acidic residues" evidence="1">
    <location>
        <begin position="523"/>
        <end position="532"/>
    </location>
</feature>
<dbReference type="RefSeq" id="WP_310839449.1">
    <property type="nucleotide sequence ID" value="NZ_JAVLSJ010000001.1"/>
</dbReference>
<reference evidence="2" key="1">
    <citation type="submission" date="2023-09" db="EMBL/GenBank/DDBJ databases">
        <title>Description of first Herbaspirillum huttiense subsp. nephrolepsisexaltata and Herbaspirillum huttiense subsp. lycopersicon.</title>
        <authorList>
            <person name="Poudel M."/>
            <person name="Sharma A."/>
            <person name="Goss E."/>
            <person name="Tapia J.H."/>
            <person name="Harmon C.M."/>
            <person name="Jones J.B."/>
        </authorList>
    </citation>
    <scope>NUCLEOTIDE SEQUENCE</scope>
    <source>
        <strain evidence="2">SE1</strain>
    </source>
</reference>
<dbReference type="Proteomes" id="UP001246576">
    <property type="component" value="Unassembled WGS sequence"/>
</dbReference>
<gene>
    <name evidence="2" type="ORF">RI048_02255</name>
</gene>
<protein>
    <submittedName>
        <fullName evidence="2">Phage portal protein</fullName>
    </submittedName>
</protein>